<feature type="transmembrane region" description="Helical" evidence="2">
    <location>
        <begin position="381"/>
        <end position="398"/>
    </location>
</feature>
<name>A0AAU7CAZ6_9BACT</name>
<evidence type="ECO:0008006" key="4">
    <source>
        <dbReference type="Google" id="ProtNLM"/>
    </source>
</evidence>
<keyword evidence="2" id="KW-0472">Membrane</keyword>
<feature type="transmembrane region" description="Helical" evidence="2">
    <location>
        <begin position="33"/>
        <end position="52"/>
    </location>
</feature>
<accession>A0AAU7CAZ6</accession>
<evidence type="ECO:0000256" key="2">
    <source>
        <dbReference type="SAM" id="Phobius"/>
    </source>
</evidence>
<proteinExistence type="predicted"/>
<organism evidence="3">
    <name type="scientific">Singulisphaera sp. Ch08</name>
    <dbReference type="NCBI Taxonomy" id="3120278"/>
    <lineage>
        <taxon>Bacteria</taxon>
        <taxon>Pseudomonadati</taxon>
        <taxon>Planctomycetota</taxon>
        <taxon>Planctomycetia</taxon>
        <taxon>Isosphaerales</taxon>
        <taxon>Isosphaeraceae</taxon>
        <taxon>Singulisphaera</taxon>
    </lineage>
</organism>
<feature type="region of interest" description="Disordered" evidence="1">
    <location>
        <begin position="1"/>
        <end position="21"/>
    </location>
</feature>
<feature type="transmembrane region" description="Helical" evidence="2">
    <location>
        <begin position="164"/>
        <end position="182"/>
    </location>
</feature>
<dbReference type="AlphaFoldDB" id="A0AAU7CAZ6"/>
<keyword evidence="2" id="KW-0812">Transmembrane</keyword>
<reference evidence="3" key="1">
    <citation type="submission" date="2024-05" db="EMBL/GenBank/DDBJ databases">
        <title>Planctomycetes of the genus Singulisphaera possess chitinolytic capabilities.</title>
        <authorList>
            <person name="Ivanova A."/>
        </authorList>
    </citation>
    <scope>NUCLEOTIDE SEQUENCE</scope>
    <source>
        <strain evidence="3">Ch08T</strain>
    </source>
</reference>
<feature type="transmembrane region" description="Helical" evidence="2">
    <location>
        <begin position="355"/>
        <end position="374"/>
    </location>
</feature>
<feature type="transmembrane region" description="Helical" evidence="2">
    <location>
        <begin position="288"/>
        <end position="309"/>
    </location>
</feature>
<feature type="transmembrane region" description="Helical" evidence="2">
    <location>
        <begin position="233"/>
        <end position="251"/>
    </location>
</feature>
<protein>
    <recommendedName>
        <fullName evidence="4">Glycosyltransferase RgtA/B/C/D-like domain-containing protein</fullName>
    </recommendedName>
</protein>
<feature type="transmembrane region" description="Helical" evidence="2">
    <location>
        <begin position="188"/>
        <end position="221"/>
    </location>
</feature>
<feature type="transmembrane region" description="Helical" evidence="2">
    <location>
        <begin position="108"/>
        <end position="128"/>
    </location>
</feature>
<keyword evidence="2" id="KW-1133">Transmembrane helix</keyword>
<dbReference type="EMBL" id="CP155447">
    <property type="protein sequence ID" value="XBH02132.1"/>
    <property type="molecule type" value="Genomic_DNA"/>
</dbReference>
<evidence type="ECO:0000313" key="3">
    <source>
        <dbReference type="EMBL" id="XBH02132.1"/>
    </source>
</evidence>
<evidence type="ECO:0000256" key="1">
    <source>
        <dbReference type="SAM" id="MobiDB-lite"/>
    </source>
</evidence>
<feature type="transmembrane region" description="Helical" evidence="2">
    <location>
        <begin position="321"/>
        <end position="343"/>
    </location>
</feature>
<gene>
    <name evidence="3" type="ORF">V5E97_27915</name>
</gene>
<sequence>MPRPNRPDTLEAFPTPPRFAEPTAFPEPGAKTFAWGVWAMMTFGAIAFVAHYRTDVPTWDDYHMVPAVVGAQQVTPEWLWEQTNEHRIPVPKLALVAFGRAAGGDIRVGMFLSVAAMSALAAAMIALVGRMGDGPRASDAFFPVLLLHPGHAANFLWSFQITPLLPTALATFFLIPIAGQRSWPGPRIAAVAGVGLAILPLCGGNGVVFVPPLALWLIAAATAEFKSGRTRRGAMITMATLPGLALTAAYFRGFHPVLHPEPPGGALDGLRTAVQFLAVGVGEPAAWAWPWSGVATIGLLGLAVAWVVRAGATRPWERPRAVGLAAFLAGVAALALAVGWGRGWASDRAGFADRYIAMADPAWCWLAVAVRLYAPPALGRIVANVLFALVCVLAWPNAEVGLRHALERKAQAEALARDVRDGLAPFQIVRRHTPYLHPNQNEAARLLPILRKARVGPFGALADDPPFREVPLPLNPVTLQMVRWEGFTAHATGVDPLITFALASPRYVAGIRIKYSHTNAQGAPARFQISWKGPGEAYNDDRRHANWNFPTGNNKEATIWVDGVIDRFRIQPDNQPCDFQVAEITLLEPAQ</sequence>
<dbReference type="RefSeq" id="WP_406694875.1">
    <property type="nucleotide sequence ID" value="NZ_CP155447.1"/>
</dbReference>